<dbReference type="InterPro" id="IPR001647">
    <property type="entry name" value="HTH_TetR"/>
</dbReference>
<evidence type="ECO:0000256" key="1">
    <source>
        <dbReference type="ARBA" id="ARBA00023015"/>
    </source>
</evidence>
<dbReference type="EMBL" id="FZOY01000011">
    <property type="protein sequence ID" value="SNT33646.1"/>
    <property type="molecule type" value="Genomic_DNA"/>
</dbReference>
<dbReference type="Pfam" id="PF00440">
    <property type="entry name" value="TetR_N"/>
    <property type="match status" value="1"/>
</dbReference>
<dbReference type="RefSeq" id="WP_089235139.1">
    <property type="nucleotide sequence ID" value="NZ_FZOY01000011.1"/>
</dbReference>
<keyword evidence="3" id="KW-0804">Transcription</keyword>
<dbReference type="PANTHER" id="PTHR30055">
    <property type="entry name" value="HTH-TYPE TRANSCRIPTIONAL REGULATOR RUTR"/>
    <property type="match status" value="1"/>
</dbReference>
<dbReference type="AlphaFoldDB" id="A0A239LSY7"/>
<dbReference type="PANTHER" id="PTHR30055:SF234">
    <property type="entry name" value="HTH-TYPE TRANSCRIPTIONAL REGULATOR BETI"/>
    <property type="match status" value="1"/>
</dbReference>
<feature type="domain" description="HTH tetR-type" evidence="5">
    <location>
        <begin position="10"/>
        <end position="70"/>
    </location>
</feature>
<proteinExistence type="predicted"/>
<name>A0A239LSY7_9RHOB</name>
<gene>
    <name evidence="6" type="ORF">SAMN05421757_11133</name>
</gene>
<dbReference type="PROSITE" id="PS50977">
    <property type="entry name" value="HTH_TETR_2"/>
    <property type="match status" value="1"/>
</dbReference>
<dbReference type="InterPro" id="IPR036271">
    <property type="entry name" value="Tet_transcr_reg_TetR-rel_C_sf"/>
</dbReference>
<protein>
    <submittedName>
        <fullName evidence="6">Transcriptional regulator, TetR family</fullName>
    </submittedName>
</protein>
<dbReference type="InterPro" id="IPR009057">
    <property type="entry name" value="Homeodomain-like_sf"/>
</dbReference>
<keyword evidence="2 4" id="KW-0238">DNA-binding</keyword>
<evidence type="ECO:0000259" key="5">
    <source>
        <dbReference type="PROSITE" id="PS50977"/>
    </source>
</evidence>
<dbReference type="SUPFAM" id="SSF46689">
    <property type="entry name" value="Homeodomain-like"/>
    <property type="match status" value="1"/>
</dbReference>
<dbReference type="InterPro" id="IPR025996">
    <property type="entry name" value="MT1864/Rv1816-like_C"/>
</dbReference>
<dbReference type="GO" id="GO:0000976">
    <property type="term" value="F:transcription cis-regulatory region binding"/>
    <property type="evidence" value="ECO:0007669"/>
    <property type="project" value="TreeGrafter"/>
</dbReference>
<dbReference type="Proteomes" id="UP000198426">
    <property type="component" value="Unassembled WGS sequence"/>
</dbReference>
<evidence type="ECO:0000313" key="7">
    <source>
        <dbReference type="Proteomes" id="UP000198426"/>
    </source>
</evidence>
<dbReference type="Pfam" id="PF13305">
    <property type="entry name" value="TetR_C_33"/>
    <property type="match status" value="1"/>
</dbReference>
<feature type="DNA-binding region" description="H-T-H motif" evidence="4">
    <location>
        <begin position="33"/>
        <end position="52"/>
    </location>
</feature>
<organism evidence="6 7">
    <name type="scientific">Tropicimonas sediminicola</name>
    <dbReference type="NCBI Taxonomy" id="1031541"/>
    <lineage>
        <taxon>Bacteria</taxon>
        <taxon>Pseudomonadati</taxon>
        <taxon>Pseudomonadota</taxon>
        <taxon>Alphaproteobacteria</taxon>
        <taxon>Rhodobacterales</taxon>
        <taxon>Roseobacteraceae</taxon>
        <taxon>Tropicimonas</taxon>
    </lineage>
</organism>
<reference evidence="6 7" key="1">
    <citation type="submission" date="2017-06" db="EMBL/GenBank/DDBJ databases">
        <authorList>
            <person name="Kim H.J."/>
            <person name="Triplett B.A."/>
        </authorList>
    </citation>
    <scope>NUCLEOTIDE SEQUENCE [LARGE SCALE GENOMIC DNA]</scope>
    <source>
        <strain evidence="6 7">DSM 29339</strain>
    </source>
</reference>
<evidence type="ECO:0000313" key="6">
    <source>
        <dbReference type="EMBL" id="SNT33646.1"/>
    </source>
</evidence>
<keyword evidence="1" id="KW-0805">Transcription regulation</keyword>
<dbReference type="GO" id="GO:0003700">
    <property type="term" value="F:DNA-binding transcription factor activity"/>
    <property type="evidence" value="ECO:0007669"/>
    <property type="project" value="TreeGrafter"/>
</dbReference>
<accession>A0A239LSY7</accession>
<dbReference type="SUPFAM" id="SSF48498">
    <property type="entry name" value="Tetracyclin repressor-like, C-terminal domain"/>
    <property type="match status" value="1"/>
</dbReference>
<keyword evidence="7" id="KW-1185">Reference proteome</keyword>
<evidence type="ECO:0000256" key="2">
    <source>
        <dbReference type="ARBA" id="ARBA00023125"/>
    </source>
</evidence>
<evidence type="ECO:0000256" key="4">
    <source>
        <dbReference type="PROSITE-ProRule" id="PRU00335"/>
    </source>
</evidence>
<dbReference type="InterPro" id="IPR050109">
    <property type="entry name" value="HTH-type_TetR-like_transc_reg"/>
</dbReference>
<dbReference type="OrthoDB" id="7223515at2"/>
<sequence>MSAKTDARRDALRTSLVDIAERQISEAGLGALKARTLATEAGCSVGAIYNVFSDLNELTMAVNGRTFRRLGAAIEADLADVPEASPQERLVVMSVAYLRFASENEHLWRCLFDLRVTELDAVPAWYRAALEDLFAMIGGPLREIFPDLSATDIALMTRALFSSVHGIVSLGLEQRISGVPRPQIERMIELILSNLTEQSAAV</sequence>
<evidence type="ECO:0000256" key="3">
    <source>
        <dbReference type="ARBA" id="ARBA00023163"/>
    </source>
</evidence>
<dbReference type="Gene3D" id="1.10.357.10">
    <property type="entry name" value="Tetracycline Repressor, domain 2"/>
    <property type="match status" value="1"/>
</dbReference>